<dbReference type="Pfam" id="PF04072">
    <property type="entry name" value="LCM"/>
    <property type="match status" value="1"/>
</dbReference>
<dbReference type="InterPro" id="IPR011610">
    <property type="entry name" value="SAM_mthyl_Trfase_ML2640-like"/>
</dbReference>
<dbReference type="EMBL" id="BLKW01000002">
    <property type="protein sequence ID" value="GFG73454.1"/>
    <property type="molecule type" value="Genomic_DNA"/>
</dbReference>
<sequence length="259" mass="28036">MATTDHHDITGTAGAAALNRAFQRATETTSECPLFTDPYAPMFVDAAIQRGWRPPSGELAERLRALSDYTAARTKYCDEFLIAAGAVAITQAVLVGSGLDARAWRLPWLADSVVFDIDCPEILEFKRATLTACRAQPAARYVGVPIDPQSDWSAGLRGAGFDPSLPTAWCTEELLARLPPDALGSLLDRIRSLSAPSSRVAVEALPDQRAGLVDRLRQQGWAVTVTPITELLVRYRRVAREGVDHASAPSVLVEGRLRG</sequence>
<dbReference type="Proteomes" id="UP000465361">
    <property type="component" value="Unassembled WGS sequence"/>
</dbReference>
<evidence type="ECO:0000256" key="5">
    <source>
        <dbReference type="ARBA" id="ARBA00022691"/>
    </source>
</evidence>
<dbReference type="InterPro" id="IPR007213">
    <property type="entry name" value="Ppm1/Ppm2/Tcmp"/>
</dbReference>
<dbReference type="EC" id="2.1.1.-" evidence="6"/>
<organism evidence="7 8">
    <name type="scientific">Mycobacterium botniense</name>
    <dbReference type="NCBI Taxonomy" id="84962"/>
    <lineage>
        <taxon>Bacteria</taxon>
        <taxon>Bacillati</taxon>
        <taxon>Actinomycetota</taxon>
        <taxon>Actinomycetes</taxon>
        <taxon>Mycobacteriales</taxon>
        <taxon>Mycobacteriaceae</taxon>
        <taxon>Mycobacterium</taxon>
    </lineage>
</organism>
<name>A0A7I9XTZ0_9MYCO</name>
<keyword evidence="3 6" id="KW-0489">Methyltransferase</keyword>
<gene>
    <name evidence="7" type="ORF">MBOT_08190</name>
</gene>
<proteinExistence type="inferred from homology"/>
<evidence type="ECO:0000256" key="3">
    <source>
        <dbReference type="ARBA" id="ARBA00022603"/>
    </source>
</evidence>
<evidence type="ECO:0000256" key="6">
    <source>
        <dbReference type="RuleBase" id="RU362030"/>
    </source>
</evidence>
<dbReference type="AlphaFoldDB" id="A0A7I9XTZ0"/>
<keyword evidence="4 7" id="KW-0808">Transferase</keyword>
<keyword evidence="5 6" id="KW-0949">S-adenosyl-L-methionine</keyword>
<keyword evidence="8" id="KW-1185">Reference proteome</keyword>
<dbReference type="RefSeq" id="WP_163754592.1">
    <property type="nucleotide sequence ID" value="NZ_BLKW01000002.1"/>
</dbReference>
<comment type="similarity">
    <text evidence="2 6">Belongs to the UPF0677 family.</text>
</comment>
<evidence type="ECO:0000256" key="1">
    <source>
        <dbReference type="ARBA" id="ARBA00003907"/>
    </source>
</evidence>
<dbReference type="SUPFAM" id="SSF53335">
    <property type="entry name" value="S-adenosyl-L-methionine-dependent methyltransferases"/>
    <property type="match status" value="1"/>
</dbReference>
<evidence type="ECO:0000313" key="8">
    <source>
        <dbReference type="Proteomes" id="UP000465361"/>
    </source>
</evidence>
<dbReference type="NCBIfam" id="TIGR00027">
    <property type="entry name" value="mthyl_TIGR00027"/>
    <property type="match status" value="1"/>
</dbReference>
<comment type="function">
    <text evidence="1 6">Exhibits S-adenosyl-L-methionine-dependent methyltransferase activity.</text>
</comment>
<dbReference type="PANTHER" id="PTHR43619:SF2">
    <property type="entry name" value="S-ADENOSYL-L-METHIONINE-DEPENDENT METHYLTRANSFERASES SUPERFAMILY PROTEIN"/>
    <property type="match status" value="1"/>
</dbReference>
<dbReference type="GO" id="GO:0032259">
    <property type="term" value="P:methylation"/>
    <property type="evidence" value="ECO:0007669"/>
    <property type="project" value="UniProtKB-KW"/>
</dbReference>
<evidence type="ECO:0000256" key="2">
    <source>
        <dbReference type="ARBA" id="ARBA00008138"/>
    </source>
</evidence>
<dbReference type="GO" id="GO:0008168">
    <property type="term" value="F:methyltransferase activity"/>
    <property type="evidence" value="ECO:0007669"/>
    <property type="project" value="UniProtKB-UniRule"/>
</dbReference>
<protein>
    <recommendedName>
        <fullName evidence="6">S-adenosyl-L-methionine-dependent methyltransferase</fullName>
        <ecNumber evidence="6">2.1.1.-</ecNumber>
    </recommendedName>
</protein>
<comment type="caution">
    <text evidence="7">The sequence shown here is derived from an EMBL/GenBank/DDBJ whole genome shotgun (WGS) entry which is preliminary data.</text>
</comment>
<evidence type="ECO:0000313" key="7">
    <source>
        <dbReference type="EMBL" id="GFG73454.1"/>
    </source>
</evidence>
<evidence type="ECO:0000256" key="4">
    <source>
        <dbReference type="ARBA" id="ARBA00022679"/>
    </source>
</evidence>
<dbReference type="InterPro" id="IPR029063">
    <property type="entry name" value="SAM-dependent_MTases_sf"/>
</dbReference>
<accession>A0A7I9XTZ0</accession>
<dbReference type="Gene3D" id="3.40.50.150">
    <property type="entry name" value="Vaccinia Virus protein VP39"/>
    <property type="match status" value="1"/>
</dbReference>
<reference evidence="7 8" key="1">
    <citation type="journal article" date="2019" name="Emerg. Microbes Infect.">
        <title>Comprehensive subspecies identification of 175 nontuberculous mycobacteria species based on 7547 genomic profiles.</title>
        <authorList>
            <person name="Matsumoto Y."/>
            <person name="Kinjo T."/>
            <person name="Motooka D."/>
            <person name="Nabeya D."/>
            <person name="Jung N."/>
            <person name="Uechi K."/>
            <person name="Horii T."/>
            <person name="Iida T."/>
            <person name="Fujita J."/>
            <person name="Nakamura S."/>
        </authorList>
    </citation>
    <scope>NUCLEOTIDE SEQUENCE [LARGE SCALE GENOMIC DNA]</scope>
    <source>
        <strain evidence="7 8">JCM 17322</strain>
    </source>
</reference>
<dbReference type="PANTHER" id="PTHR43619">
    <property type="entry name" value="S-ADENOSYL-L-METHIONINE-DEPENDENT METHYLTRANSFERASE YKTD-RELATED"/>
    <property type="match status" value="1"/>
</dbReference>